<dbReference type="InterPro" id="IPR006785">
    <property type="entry name" value="Pex14_N"/>
</dbReference>
<keyword evidence="5 10" id="KW-0472">Membrane</keyword>
<evidence type="ECO:0000313" key="13">
    <source>
        <dbReference type="EMBL" id="GIY77544.1"/>
    </source>
</evidence>
<comment type="subcellular location">
    <subcellularLocation>
        <location evidence="9 10">Peroxisome membrane</location>
    </subcellularLocation>
</comment>
<evidence type="ECO:0000256" key="2">
    <source>
        <dbReference type="ARBA" id="ARBA00022448"/>
    </source>
</evidence>
<keyword evidence="14" id="KW-1185">Reference proteome</keyword>
<dbReference type="Gene3D" id="1.10.10.10">
    <property type="entry name" value="Winged helix-like DNA-binding domain superfamily/Winged helix DNA-binding domain"/>
    <property type="match status" value="1"/>
</dbReference>
<dbReference type="Pfam" id="PF04695">
    <property type="entry name" value="Pex14_N"/>
    <property type="match status" value="1"/>
</dbReference>
<evidence type="ECO:0000256" key="7">
    <source>
        <dbReference type="ARBA" id="ARBA00029502"/>
    </source>
</evidence>
<keyword evidence="6 10" id="KW-0576">Peroxisome</keyword>
<dbReference type="GO" id="GO:0016560">
    <property type="term" value="P:protein import into peroxisome matrix, docking"/>
    <property type="evidence" value="ECO:0007669"/>
    <property type="project" value="UniProtKB-UniRule"/>
</dbReference>
<reference evidence="13 14" key="1">
    <citation type="submission" date="2021-06" db="EMBL/GenBank/DDBJ databases">
        <title>Caerostris darwini draft genome.</title>
        <authorList>
            <person name="Kono N."/>
            <person name="Arakawa K."/>
        </authorList>
    </citation>
    <scope>NUCLEOTIDE SEQUENCE [LARGE SCALE GENOMIC DNA]</scope>
</reference>
<gene>
    <name evidence="13" type="primary">PEX14</name>
    <name evidence="13" type="ORF">CDAR_243861</name>
</gene>
<dbReference type="GO" id="GO:0005778">
    <property type="term" value="C:peroxisomal membrane"/>
    <property type="evidence" value="ECO:0007669"/>
    <property type="project" value="UniProtKB-SubCell"/>
</dbReference>
<evidence type="ECO:0000259" key="12">
    <source>
        <dbReference type="Pfam" id="PF04695"/>
    </source>
</evidence>
<keyword evidence="3 10" id="KW-0653">Protein transport</keyword>
<dbReference type="AlphaFoldDB" id="A0AAV4W5Q5"/>
<dbReference type="InterPro" id="IPR025655">
    <property type="entry name" value="PEX14"/>
</dbReference>
<evidence type="ECO:0000256" key="9">
    <source>
        <dbReference type="ARBA" id="ARBA00046271"/>
    </source>
</evidence>
<dbReference type="Proteomes" id="UP001054837">
    <property type="component" value="Unassembled WGS sequence"/>
</dbReference>
<organism evidence="13 14">
    <name type="scientific">Caerostris darwini</name>
    <dbReference type="NCBI Taxonomy" id="1538125"/>
    <lineage>
        <taxon>Eukaryota</taxon>
        <taxon>Metazoa</taxon>
        <taxon>Ecdysozoa</taxon>
        <taxon>Arthropoda</taxon>
        <taxon>Chelicerata</taxon>
        <taxon>Arachnida</taxon>
        <taxon>Araneae</taxon>
        <taxon>Araneomorphae</taxon>
        <taxon>Entelegynae</taxon>
        <taxon>Araneoidea</taxon>
        <taxon>Araneidae</taxon>
        <taxon>Caerostris</taxon>
    </lineage>
</organism>
<evidence type="ECO:0000256" key="3">
    <source>
        <dbReference type="ARBA" id="ARBA00022927"/>
    </source>
</evidence>
<dbReference type="PANTHER" id="PTHR23058:SF0">
    <property type="entry name" value="PEROXISOMAL MEMBRANE PROTEIN PEX14"/>
    <property type="match status" value="1"/>
</dbReference>
<name>A0AAV4W5Q5_9ARAC</name>
<keyword evidence="2 10" id="KW-0813">Transport</keyword>
<feature type="region of interest" description="Disordered" evidence="11">
    <location>
        <begin position="284"/>
        <end position="312"/>
    </location>
</feature>
<keyword evidence="4" id="KW-0811">Translocation</keyword>
<sequence>MSDNSESDTTKNVENTSIRENLVNTAVNFLLNEEVKSRSESSKIAFLKRKGLNDSEIAKAFEKAKSDSRYYSLQSQNNQLSNTYPLPPYQRPYSIWFQLRRFSSSFIILAAAFYGLHQFYKLFIEPWLFGTKTEKEEIIILKGQLMELTNSISQLKDAVVTLESSVRSQVQQVERIFLAENTAYMPVPIAIAELKSDVASVKSLLINRHQFPALPKVSSPSIPHWQRESSKKELKEKAENSEGDEFVTVENEAKNMKKMEDLTVEQNSELAIENKDENLIVLTSDTESDSAHVDTSKSTTTVNGTGSNINEK</sequence>
<accession>A0AAV4W5Q5</accession>
<dbReference type="InterPro" id="IPR036388">
    <property type="entry name" value="WH-like_DNA-bd_sf"/>
</dbReference>
<evidence type="ECO:0000256" key="11">
    <source>
        <dbReference type="SAM" id="MobiDB-lite"/>
    </source>
</evidence>
<evidence type="ECO:0000256" key="1">
    <source>
        <dbReference type="ARBA" id="ARBA00005443"/>
    </source>
</evidence>
<evidence type="ECO:0000313" key="14">
    <source>
        <dbReference type="Proteomes" id="UP001054837"/>
    </source>
</evidence>
<proteinExistence type="inferred from homology"/>
<protein>
    <recommendedName>
        <fullName evidence="7 10">Peroxisomal membrane protein PEX14</fullName>
    </recommendedName>
    <alternativeName>
        <fullName evidence="8 10">Peroxin-14</fullName>
    </alternativeName>
</protein>
<evidence type="ECO:0000256" key="4">
    <source>
        <dbReference type="ARBA" id="ARBA00023010"/>
    </source>
</evidence>
<dbReference type="EMBL" id="BPLQ01014140">
    <property type="protein sequence ID" value="GIY77544.1"/>
    <property type="molecule type" value="Genomic_DNA"/>
</dbReference>
<feature type="compositionally biased region" description="Polar residues" evidence="11">
    <location>
        <begin position="296"/>
        <end position="312"/>
    </location>
</feature>
<evidence type="ECO:0000256" key="5">
    <source>
        <dbReference type="ARBA" id="ARBA00023136"/>
    </source>
</evidence>
<feature type="domain" description="Peroxisome membrane anchor protein Pex14p N-terminal" evidence="12">
    <location>
        <begin position="19"/>
        <end position="62"/>
    </location>
</feature>
<evidence type="ECO:0000256" key="10">
    <source>
        <dbReference type="RuleBase" id="RU367032"/>
    </source>
</evidence>
<dbReference type="GO" id="GO:0005102">
    <property type="term" value="F:signaling receptor binding"/>
    <property type="evidence" value="ECO:0007669"/>
    <property type="project" value="TreeGrafter"/>
</dbReference>
<evidence type="ECO:0000256" key="8">
    <source>
        <dbReference type="ARBA" id="ARBA00029691"/>
    </source>
</evidence>
<evidence type="ECO:0000256" key="6">
    <source>
        <dbReference type="ARBA" id="ARBA00023140"/>
    </source>
</evidence>
<comment type="similarity">
    <text evidence="1 10">Belongs to the peroxin-14 family.</text>
</comment>
<dbReference type="GO" id="GO:1990429">
    <property type="term" value="C:peroxisomal importomer complex"/>
    <property type="evidence" value="ECO:0007669"/>
    <property type="project" value="TreeGrafter"/>
</dbReference>
<comment type="function">
    <text evidence="10">Component of the PEX13-PEX14 docking complex, a translocon channel that specifically mediates the import of peroxisomal cargo proteins bound to PEX5 receptor. The PEX13-PEX14 docking complex forms a large import pore which can be opened to a diameter of about 9 nm. Mechanistically, PEX5 receptor along with cargo proteins associates with the PEX14 subunit of the PEX13-PEX14 docking complex in the cytosol, leading to the insertion of the receptor into the organelle membrane with the concomitant translocation of the cargo into the peroxisome matrix.</text>
</comment>
<dbReference type="PANTHER" id="PTHR23058">
    <property type="entry name" value="PEROXISOMAL MEMBRANE PROTEIN PEX14"/>
    <property type="match status" value="1"/>
</dbReference>
<comment type="caution">
    <text evidence="13">The sequence shown here is derived from an EMBL/GenBank/DDBJ whole genome shotgun (WGS) entry which is preliminary data.</text>
</comment>